<comment type="caution">
    <text evidence="2">The sequence shown here is derived from an EMBL/GenBank/DDBJ whole genome shotgun (WGS) entry which is preliminary data.</text>
</comment>
<dbReference type="Proteomes" id="UP000218231">
    <property type="component" value="Unassembled WGS sequence"/>
</dbReference>
<organism evidence="2 3">
    <name type="scientific">Diploscapter pachys</name>
    <dbReference type="NCBI Taxonomy" id="2018661"/>
    <lineage>
        <taxon>Eukaryota</taxon>
        <taxon>Metazoa</taxon>
        <taxon>Ecdysozoa</taxon>
        <taxon>Nematoda</taxon>
        <taxon>Chromadorea</taxon>
        <taxon>Rhabditida</taxon>
        <taxon>Rhabditina</taxon>
        <taxon>Rhabditomorpha</taxon>
        <taxon>Rhabditoidea</taxon>
        <taxon>Rhabditidae</taxon>
        <taxon>Diploscapter</taxon>
    </lineage>
</organism>
<dbReference type="AlphaFoldDB" id="A0A2A2JJC1"/>
<dbReference type="EMBL" id="LIAE01010399">
    <property type="protein sequence ID" value="PAV61775.1"/>
    <property type="molecule type" value="Genomic_DNA"/>
</dbReference>
<gene>
    <name evidence="2" type="ORF">WR25_21369</name>
</gene>
<dbReference type="OrthoDB" id="5873812at2759"/>
<feature type="transmembrane region" description="Helical" evidence="1">
    <location>
        <begin position="168"/>
        <end position="188"/>
    </location>
</feature>
<accession>A0A2A2JJC1</accession>
<evidence type="ECO:0000313" key="2">
    <source>
        <dbReference type="EMBL" id="PAV61775.1"/>
    </source>
</evidence>
<reference evidence="2 3" key="1">
    <citation type="journal article" date="2017" name="Curr. Biol.">
        <title>Genome architecture and evolution of a unichromosomal asexual nematode.</title>
        <authorList>
            <person name="Fradin H."/>
            <person name="Zegar C."/>
            <person name="Gutwein M."/>
            <person name="Lucas J."/>
            <person name="Kovtun M."/>
            <person name="Corcoran D."/>
            <person name="Baugh L.R."/>
            <person name="Kiontke K."/>
            <person name="Gunsalus K."/>
            <person name="Fitch D.H."/>
            <person name="Piano F."/>
        </authorList>
    </citation>
    <scope>NUCLEOTIDE SEQUENCE [LARGE SCALE GENOMIC DNA]</scope>
    <source>
        <strain evidence="2">PF1309</strain>
    </source>
</reference>
<evidence type="ECO:0000256" key="1">
    <source>
        <dbReference type="SAM" id="Phobius"/>
    </source>
</evidence>
<keyword evidence="1" id="KW-1133">Transmembrane helix</keyword>
<feature type="transmembrane region" description="Helical" evidence="1">
    <location>
        <begin position="131"/>
        <end position="148"/>
    </location>
</feature>
<feature type="transmembrane region" description="Helical" evidence="1">
    <location>
        <begin position="100"/>
        <end position="119"/>
    </location>
</feature>
<sequence>MLLIVMINHSYSYEDNAIGLLYRICGLVVYCAMLFLNLTHSLEEITNISEDYSEDELEVNETLAMHEAAKHSHHAHSNGSLIEVPVDDHGHMLTDFEYRIYVYVAIADLAIRLGLASFSKLPTLKLHWAKAAILYTLTPLTIIGSYCLRRFVPSEMIPAFFNEQLEPLTSVILCLIYYAIIWKAFIALKPYLFAETPKIFSKQALEADIKEKINMSDNDWEIEAVNKYEDVRRYVHDKLEREGAQRVIIEPCFTDENEPDKVYRGCVDEECYKQNLGCCKLDLEMLVRRYTE</sequence>
<keyword evidence="1" id="KW-0472">Membrane</keyword>
<dbReference type="STRING" id="2018661.A0A2A2JJC1"/>
<proteinExistence type="predicted"/>
<keyword evidence="3" id="KW-1185">Reference proteome</keyword>
<evidence type="ECO:0000313" key="3">
    <source>
        <dbReference type="Proteomes" id="UP000218231"/>
    </source>
</evidence>
<name>A0A2A2JJC1_9BILA</name>
<protein>
    <submittedName>
        <fullName evidence="2">Uncharacterized protein</fullName>
    </submittedName>
</protein>
<keyword evidence="1" id="KW-0812">Transmembrane</keyword>
<feature type="transmembrane region" description="Helical" evidence="1">
    <location>
        <begin position="20"/>
        <end position="38"/>
    </location>
</feature>